<comment type="caution">
    <text evidence="2">The sequence shown here is derived from an EMBL/GenBank/DDBJ whole genome shotgun (WGS) entry which is preliminary data.</text>
</comment>
<keyword evidence="3" id="KW-1185">Reference proteome</keyword>
<feature type="transmembrane region" description="Helical" evidence="1">
    <location>
        <begin position="63"/>
        <end position="83"/>
    </location>
</feature>
<dbReference type="Pfam" id="PF06912">
    <property type="entry name" value="DUF1275"/>
    <property type="match status" value="1"/>
</dbReference>
<dbReference type="PANTHER" id="PTHR37314">
    <property type="entry name" value="SLR0142 PROTEIN"/>
    <property type="match status" value="1"/>
</dbReference>
<evidence type="ECO:0000313" key="2">
    <source>
        <dbReference type="EMBL" id="MCW6511796.1"/>
    </source>
</evidence>
<protein>
    <submittedName>
        <fullName evidence="2">DUF1275 domain-containing protein</fullName>
    </submittedName>
</protein>
<dbReference type="AlphaFoldDB" id="A0AA41Z074"/>
<accession>A0AA41Z074</accession>
<feature type="transmembrane region" description="Helical" evidence="1">
    <location>
        <begin position="12"/>
        <end position="31"/>
    </location>
</feature>
<dbReference type="RefSeq" id="WP_282588173.1">
    <property type="nucleotide sequence ID" value="NZ_JAMOIM010000033.1"/>
</dbReference>
<proteinExistence type="predicted"/>
<keyword evidence="1" id="KW-1133">Transmembrane helix</keyword>
<keyword evidence="1" id="KW-0812">Transmembrane</keyword>
<dbReference type="EMBL" id="JAMOIM010000033">
    <property type="protein sequence ID" value="MCW6511796.1"/>
    <property type="molecule type" value="Genomic_DNA"/>
</dbReference>
<reference evidence="2" key="1">
    <citation type="submission" date="2022-05" db="EMBL/GenBank/DDBJ databases">
        <authorList>
            <person name="Pankratov T."/>
        </authorList>
    </citation>
    <scope>NUCLEOTIDE SEQUENCE</scope>
    <source>
        <strain evidence="2">BP6-180914</strain>
    </source>
</reference>
<gene>
    <name evidence="2" type="ORF">M8523_27930</name>
</gene>
<dbReference type="Proteomes" id="UP001165667">
    <property type="component" value="Unassembled WGS sequence"/>
</dbReference>
<name>A0AA41Z074_9HYPH</name>
<sequence>MTATASSFSASVGYRTLPALLSFIAGMVDVIGWLTLGGVFTAHITGNIVVFAAALAGGGQSHLTSILLIPIFGVSVLVADQLVHRSDRCAESHARSLLVIQFGLLVAAAVVAWALQPSRDPHGGAAFAVAAIAVMAMAAQNTFLHLSRKQAPTTAVMTGNIVAALVSGLALLRGDADRDEAARHWTATWPLLVGFVLGCIVGALLVGQSRTFAWIMPALFALGAVRLNERGPGLT</sequence>
<feature type="transmembrane region" description="Helical" evidence="1">
    <location>
        <begin position="151"/>
        <end position="172"/>
    </location>
</feature>
<evidence type="ECO:0000256" key="1">
    <source>
        <dbReference type="SAM" id="Phobius"/>
    </source>
</evidence>
<feature type="transmembrane region" description="Helical" evidence="1">
    <location>
        <begin position="187"/>
        <end position="206"/>
    </location>
</feature>
<evidence type="ECO:0000313" key="3">
    <source>
        <dbReference type="Proteomes" id="UP001165667"/>
    </source>
</evidence>
<keyword evidence="1" id="KW-0472">Membrane</keyword>
<organism evidence="2 3">
    <name type="scientific">Lichenifustis flavocetrariae</name>
    <dbReference type="NCBI Taxonomy" id="2949735"/>
    <lineage>
        <taxon>Bacteria</taxon>
        <taxon>Pseudomonadati</taxon>
        <taxon>Pseudomonadota</taxon>
        <taxon>Alphaproteobacteria</taxon>
        <taxon>Hyphomicrobiales</taxon>
        <taxon>Lichenihabitantaceae</taxon>
        <taxon>Lichenifustis</taxon>
    </lineage>
</organism>
<dbReference type="InterPro" id="IPR010699">
    <property type="entry name" value="DUF1275"/>
</dbReference>
<feature type="transmembrane region" description="Helical" evidence="1">
    <location>
        <begin position="121"/>
        <end position="139"/>
    </location>
</feature>
<feature type="transmembrane region" description="Helical" evidence="1">
    <location>
        <begin position="95"/>
        <end position="115"/>
    </location>
</feature>